<dbReference type="RefSeq" id="WP_209335915.1">
    <property type="nucleotide sequence ID" value="NZ_JAGIYY010000004.1"/>
</dbReference>
<dbReference type="Proteomes" id="UP000666240">
    <property type="component" value="Unassembled WGS sequence"/>
</dbReference>
<keyword evidence="3" id="KW-1185">Reference proteome</keyword>
<evidence type="ECO:0000313" key="2">
    <source>
        <dbReference type="EMBL" id="MBP0439897.1"/>
    </source>
</evidence>
<sequence length="127" mass="13697">MKPTSAETLMVTLPSLRMYELAAKRDAPPATIADMTAEQRREYDRRKRSESRARHREAAAAGAPEASLGAVRDALADAAIMLLAVGGPGSEEIKRVLGKVFEARPGVVLKAATDAKRGKLRPKFLKA</sequence>
<protein>
    <submittedName>
        <fullName evidence="2">Uncharacterized protein</fullName>
    </submittedName>
</protein>
<name>A0A8J7UM24_9HYPH</name>
<evidence type="ECO:0000256" key="1">
    <source>
        <dbReference type="SAM" id="MobiDB-lite"/>
    </source>
</evidence>
<comment type="caution">
    <text evidence="2">The sequence shown here is derived from an EMBL/GenBank/DDBJ whole genome shotgun (WGS) entry which is preliminary data.</text>
</comment>
<feature type="region of interest" description="Disordered" evidence="1">
    <location>
        <begin position="28"/>
        <end position="66"/>
    </location>
</feature>
<dbReference type="EMBL" id="JAGIYY010000004">
    <property type="protein sequence ID" value="MBP0439897.1"/>
    <property type="molecule type" value="Genomic_DNA"/>
</dbReference>
<reference evidence="2" key="1">
    <citation type="submission" date="2021-03" db="EMBL/GenBank/DDBJ databases">
        <title>Genome sequencing and assembly of Tianweitania sediminis.</title>
        <authorList>
            <person name="Chhetri G."/>
        </authorList>
    </citation>
    <scope>NUCLEOTIDE SEQUENCE</scope>
    <source>
        <strain evidence="2">Z8</strain>
    </source>
</reference>
<organism evidence="2 3">
    <name type="scientific">Tianweitania sediminis</name>
    <dbReference type="NCBI Taxonomy" id="1502156"/>
    <lineage>
        <taxon>Bacteria</taxon>
        <taxon>Pseudomonadati</taxon>
        <taxon>Pseudomonadota</taxon>
        <taxon>Alphaproteobacteria</taxon>
        <taxon>Hyphomicrobiales</taxon>
        <taxon>Phyllobacteriaceae</taxon>
        <taxon>Tianweitania</taxon>
    </lineage>
</organism>
<evidence type="ECO:0000313" key="3">
    <source>
        <dbReference type="Proteomes" id="UP000666240"/>
    </source>
</evidence>
<gene>
    <name evidence="2" type="ORF">J5Y06_14660</name>
</gene>
<proteinExistence type="predicted"/>
<feature type="compositionally biased region" description="Basic and acidic residues" evidence="1">
    <location>
        <begin position="37"/>
        <end position="58"/>
    </location>
</feature>
<accession>A0A8J7UM24</accession>
<dbReference type="AlphaFoldDB" id="A0A8J7UM24"/>